<evidence type="ECO:0000313" key="10">
    <source>
        <dbReference type="EMBL" id="KAF6142349.1"/>
    </source>
</evidence>
<gene>
    <name evidence="10" type="ORF">GIB67_023374</name>
</gene>
<feature type="compositionally biased region" description="Basic and acidic residues" evidence="8">
    <location>
        <begin position="227"/>
        <end position="240"/>
    </location>
</feature>
<feature type="compositionally biased region" description="Polar residues" evidence="8">
    <location>
        <begin position="209"/>
        <end position="226"/>
    </location>
</feature>
<name>A0A7J7LIH5_9MAGN</name>
<evidence type="ECO:0000313" key="11">
    <source>
        <dbReference type="Proteomes" id="UP000541444"/>
    </source>
</evidence>
<proteinExistence type="predicted"/>
<keyword evidence="11" id="KW-1185">Reference proteome</keyword>
<evidence type="ECO:0000256" key="8">
    <source>
        <dbReference type="SAM" id="MobiDB-lite"/>
    </source>
</evidence>
<evidence type="ECO:0000256" key="4">
    <source>
        <dbReference type="ARBA" id="ARBA00022723"/>
    </source>
</evidence>
<evidence type="ECO:0000256" key="7">
    <source>
        <dbReference type="ARBA" id="ARBA00022833"/>
    </source>
</evidence>
<dbReference type="EMBL" id="JACGCM010002261">
    <property type="protein sequence ID" value="KAF6142349.1"/>
    <property type="molecule type" value="Genomic_DNA"/>
</dbReference>
<dbReference type="Gene3D" id="3.30.40.10">
    <property type="entry name" value="Zinc/RING finger domain, C3HC4 (zinc finger)"/>
    <property type="match status" value="1"/>
</dbReference>
<dbReference type="AlphaFoldDB" id="A0A7J7LIH5"/>
<protein>
    <recommendedName>
        <fullName evidence="2">RING-type E3 ubiquitin transferase</fullName>
        <ecNumber evidence="2">2.3.2.27</ecNumber>
    </recommendedName>
</protein>
<dbReference type="EC" id="2.3.2.27" evidence="2"/>
<dbReference type="GO" id="GO:0008270">
    <property type="term" value="F:zinc ion binding"/>
    <property type="evidence" value="ECO:0007669"/>
    <property type="project" value="UniProtKB-KW"/>
</dbReference>
<feature type="region of interest" description="Disordered" evidence="8">
    <location>
        <begin position="297"/>
        <end position="316"/>
    </location>
</feature>
<evidence type="ECO:0000256" key="3">
    <source>
        <dbReference type="ARBA" id="ARBA00022679"/>
    </source>
</evidence>
<feature type="compositionally biased region" description="Polar residues" evidence="8">
    <location>
        <begin position="176"/>
        <end position="199"/>
    </location>
</feature>
<keyword evidence="5" id="KW-0863">Zinc-finger</keyword>
<feature type="compositionally biased region" description="Basic and acidic residues" evidence="8">
    <location>
        <begin position="158"/>
        <end position="168"/>
    </location>
</feature>
<evidence type="ECO:0000256" key="1">
    <source>
        <dbReference type="ARBA" id="ARBA00000900"/>
    </source>
</evidence>
<dbReference type="OrthoDB" id="8062037at2759"/>
<sequence>MEKYTGKRAVGGLGIAGRGPSLTFKDASNREDGRSVQYCNKLGCSTRPNSMKNTQVDASNNIKYTSSFRPTNVKVVFGSSSKSYPVVTDQKKSRKRPQNLSSQKAVSVEPNTEVGKPPSELLEFTDTESGSLKGSDDTSVSSRSSEDVGSYSVISNTRTDKPIYKRNQENPLCGSTRHSFAPKNTSQTARTAVSGQGVHSSRYGIKNLGCTSISDVLPSGCTSSDSTRGRKAEVEKRRSPIGECSSSRRKLVGGSSSGDSSKSSHKATSVRTHSPSHPPSQPTSRYKYWISSGDSVRSVRTRKTINTETRSRLSEPSVVALELPSLCRSTRPSSSQQSSQDLPTIRRTSSRRPCSRNENLHNRSITLPEDHSLLPVNSLSNEHDVFPRFNIDGIAEEEYVDGDETGKLGCDHRYHVVCIDQWLRLKNWCPVCKAPATAS</sequence>
<reference evidence="10 11" key="1">
    <citation type="journal article" date="2020" name="IScience">
        <title>Genome Sequencing of the Endangered Kingdonia uniflora (Circaeasteraceae, Ranunculales) Reveals Potential Mechanisms of Evolutionary Specialization.</title>
        <authorList>
            <person name="Sun Y."/>
            <person name="Deng T."/>
            <person name="Zhang A."/>
            <person name="Moore M.J."/>
            <person name="Landis J.B."/>
            <person name="Lin N."/>
            <person name="Zhang H."/>
            <person name="Zhang X."/>
            <person name="Huang J."/>
            <person name="Zhang X."/>
            <person name="Sun H."/>
            <person name="Wang H."/>
        </authorList>
    </citation>
    <scope>NUCLEOTIDE SEQUENCE [LARGE SCALE GENOMIC DNA]</scope>
    <source>
        <strain evidence="10">TB1705</strain>
        <tissue evidence="10">Leaf</tissue>
    </source>
</reference>
<keyword evidence="4" id="KW-0479">Metal-binding</keyword>
<dbReference type="InterPro" id="IPR001841">
    <property type="entry name" value="Znf_RING"/>
</dbReference>
<evidence type="ECO:0000256" key="5">
    <source>
        <dbReference type="ARBA" id="ARBA00022771"/>
    </source>
</evidence>
<dbReference type="PANTHER" id="PTHR22937">
    <property type="entry name" value="E3 UBIQUITIN-PROTEIN LIGASE RNF165"/>
    <property type="match status" value="1"/>
</dbReference>
<evidence type="ECO:0000256" key="6">
    <source>
        <dbReference type="ARBA" id="ARBA00022786"/>
    </source>
</evidence>
<keyword evidence="6" id="KW-0833">Ubl conjugation pathway</keyword>
<feature type="region of interest" description="Disordered" evidence="8">
    <location>
        <begin position="1"/>
        <end position="32"/>
    </location>
</feature>
<dbReference type="Pfam" id="PF13639">
    <property type="entry name" value="zf-RING_2"/>
    <property type="match status" value="1"/>
</dbReference>
<comment type="caution">
    <text evidence="10">The sequence shown here is derived from an EMBL/GenBank/DDBJ whole genome shotgun (WGS) entry which is preliminary data.</text>
</comment>
<dbReference type="InterPro" id="IPR013083">
    <property type="entry name" value="Znf_RING/FYVE/PHD"/>
</dbReference>
<evidence type="ECO:0000259" key="9">
    <source>
        <dbReference type="Pfam" id="PF13639"/>
    </source>
</evidence>
<accession>A0A7J7LIH5</accession>
<comment type="catalytic activity">
    <reaction evidence="1">
        <text>S-ubiquitinyl-[E2 ubiquitin-conjugating enzyme]-L-cysteine + [acceptor protein]-L-lysine = [E2 ubiquitin-conjugating enzyme]-L-cysteine + N(6)-ubiquitinyl-[acceptor protein]-L-lysine.</text>
        <dbReference type="EC" id="2.3.2.27"/>
    </reaction>
</comment>
<feature type="region of interest" description="Disordered" evidence="8">
    <location>
        <begin position="327"/>
        <end position="363"/>
    </location>
</feature>
<feature type="region of interest" description="Disordered" evidence="8">
    <location>
        <begin position="79"/>
        <end position="289"/>
    </location>
</feature>
<dbReference type="PANTHER" id="PTHR22937:SF136">
    <property type="entry name" value="RING-TYPE E3 UBIQUITIN TRANSFERASE"/>
    <property type="match status" value="1"/>
</dbReference>
<organism evidence="10 11">
    <name type="scientific">Kingdonia uniflora</name>
    <dbReference type="NCBI Taxonomy" id="39325"/>
    <lineage>
        <taxon>Eukaryota</taxon>
        <taxon>Viridiplantae</taxon>
        <taxon>Streptophyta</taxon>
        <taxon>Embryophyta</taxon>
        <taxon>Tracheophyta</taxon>
        <taxon>Spermatophyta</taxon>
        <taxon>Magnoliopsida</taxon>
        <taxon>Ranunculales</taxon>
        <taxon>Circaeasteraceae</taxon>
        <taxon>Kingdonia</taxon>
    </lineage>
</organism>
<dbReference type="InterPro" id="IPR045191">
    <property type="entry name" value="MBR1/2-like"/>
</dbReference>
<evidence type="ECO:0000256" key="2">
    <source>
        <dbReference type="ARBA" id="ARBA00012483"/>
    </source>
</evidence>
<keyword evidence="7" id="KW-0862">Zinc</keyword>
<dbReference type="GO" id="GO:0061630">
    <property type="term" value="F:ubiquitin protein ligase activity"/>
    <property type="evidence" value="ECO:0007669"/>
    <property type="project" value="UniProtKB-EC"/>
</dbReference>
<dbReference type="SUPFAM" id="SSF57850">
    <property type="entry name" value="RING/U-box"/>
    <property type="match status" value="1"/>
</dbReference>
<dbReference type="Proteomes" id="UP000541444">
    <property type="component" value="Unassembled WGS sequence"/>
</dbReference>
<feature type="compositionally biased region" description="Low complexity" evidence="8">
    <location>
        <begin position="137"/>
        <end position="153"/>
    </location>
</feature>
<feature type="domain" description="RING-type" evidence="9">
    <location>
        <begin position="397"/>
        <end position="433"/>
    </location>
</feature>
<keyword evidence="3" id="KW-0808">Transferase</keyword>